<comment type="caution">
    <text evidence="2">The sequence shown here is derived from an EMBL/GenBank/DDBJ whole genome shotgun (WGS) entry which is preliminary data.</text>
</comment>
<protein>
    <recommendedName>
        <fullName evidence="4">Organic solvent tolerance protein OstA</fullName>
    </recommendedName>
</protein>
<evidence type="ECO:0000313" key="2">
    <source>
        <dbReference type="EMBL" id="KMO85542.1"/>
    </source>
</evidence>
<feature type="signal peptide" evidence="1">
    <location>
        <begin position="1"/>
        <end position="22"/>
    </location>
</feature>
<keyword evidence="3" id="KW-1185">Reference proteome</keyword>
<feature type="chain" id="PRO_5038543516" description="Organic solvent tolerance protein OstA" evidence="1">
    <location>
        <begin position="23"/>
        <end position="508"/>
    </location>
</feature>
<keyword evidence="1" id="KW-0732">Signal</keyword>
<dbReference type="STRING" id="39029.BSR42_10335"/>
<dbReference type="EMBL" id="LEKT01000058">
    <property type="protein sequence ID" value="KMO85542.1"/>
    <property type="molecule type" value="Genomic_DNA"/>
</dbReference>
<gene>
    <name evidence="2" type="ORF">AB840_13025</name>
</gene>
<evidence type="ECO:0000313" key="3">
    <source>
        <dbReference type="Proteomes" id="UP000036503"/>
    </source>
</evidence>
<accession>A0A0J6WUV3</accession>
<dbReference type="GO" id="GO:1990351">
    <property type="term" value="C:transporter complex"/>
    <property type="evidence" value="ECO:0007669"/>
    <property type="project" value="TreeGrafter"/>
</dbReference>
<dbReference type="Proteomes" id="UP000036503">
    <property type="component" value="Unassembled WGS sequence"/>
</dbReference>
<name>A0A0J6WUV3_9FIRM</name>
<dbReference type="PANTHER" id="PTHR30189">
    <property type="entry name" value="LPS-ASSEMBLY PROTEIN"/>
    <property type="match status" value="1"/>
</dbReference>
<dbReference type="OrthoDB" id="1629906at2"/>
<dbReference type="PANTHER" id="PTHR30189:SF1">
    <property type="entry name" value="LPS-ASSEMBLY PROTEIN LPTD"/>
    <property type="match status" value="1"/>
</dbReference>
<sequence length="508" mass="57519">MNKKLTAAVLAAILPWSLAVFGADSDTAKDSEGQLHSKKMMTVPAVQDKTAVPVDLDAASQAMDVTLPAQPVHLSADALLVRSSDNYIQGRGNVDMQQGMDEMHANYLEGNTKSQVYYIPGQAIYINDTNVLTGTDVTYDSKTGGAVMHSVDGFMGPMTYIRGTGVEMSDGTIYIKHGLITTPHAVAKTPDYYLTGDDIRIYPGEKFVAENTKLWFKHICLLTYGHYEGSLSENDKQQIWLFTLLPRPTYNSDDGFGLRGHALFPLNRSGDFNFNVNYALNTKNGFKPSAKLEKHTKLGTFRFGYSTEESTDNDDNIWATKWPELEYYAPRIHFGSTGIYADSSASWGRWAESGVDTGTHKGFRTEITHEPLPLWRNANLRFFAGYRKDWYATDDAQRRDPYSGVVLNQGINDHLWTSFWYKKHNVSGYTPYRFDTLDDPRQKGFSVGYVLTPRDTFIFTLTQNLDTRDISDRNYTWVRDLHSFVAIITYKQVDKEWQVKVRAKDFDL</sequence>
<proteinExistence type="predicted"/>
<organism evidence="2 3">
    <name type="scientific">Megasphaera cerevisiae DSM 20462</name>
    <dbReference type="NCBI Taxonomy" id="1122219"/>
    <lineage>
        <taxon>Bacteria</taxon>
        <taxon>Bacillati</taxon>
        <taxon>Bacillota</taxon>
        <taxon>Negativicutes</taxon>
        <taxon>Veillonellales</taxon>
        <taxon>Veillonellaceae</taxon>
        <taxon>Megasphaera</taxon>
    </lineage>
</organism>
<dbReference type="InParanoid" id="A0A0J6WUV3"/>
<dbReference type="AlphaFoldDB" id="A0A0J6WUV3"/>
<dbReference type="PATRIC" id="fig|1122219.3.peg.2699"/>
<dbReference type="GO" id="GO:0009279">
    <property type="term" value="C:cell outer membrane"/>
    <property type="evidence" value="ECO:0007669"/>
    <property type="project" value="TreeGrafter"/>
</dbReference>
<reference evidence="2 3" key="1">
    <citation type="submission" date="2015-06" db="EMBL/GenBank/DDBJ databases">
        <title>Draft genome sequence of beer spoilage bacterium Megasphaera cerevisiae type strain 20462.</title>
        <authorList>
            <person name="Kutumbaka K."/>
            <person name="Pasmowitz J."/>
            <person name="Mategko J."/>
            <person name="Reyes D."/>
            <person name="Friedrich A."/>
            <person name="Han S."/>
            <person name="Martens-Habbena W."/>
            <person name="Neal-McKinney J."/>
            <person name="Janagama H.K."/>
            <person name="Nadala C."/>
            <person name="Samadpour M."/>
        </authorList>
    </citation>
    <scope>NUCLEOTIDE SEQUENCE [LARGE SCALE GENOMIC DNA]</scope>
    <source>
        <strain evidence="2 3">DSM 20462</strain>
    </source>
</reference>
<dbReference type="RefSeq" id="WP_048515282.1">
    <property type="nucleotide sequence ID" value="NZ_FUXD01000013.1"/>
</dbReference>
<evidence type="ECO:0000256" key="1">
    <source>
        <dbReference type="SAM" id="SignalP"/>
    </source>
</evidence>
<dbReference type="InterPro" id="IPR050218">
    <property type="entry name" value="LptD"/>
</dbReference>
<evidence type="ECO:0008006" key="4">
    <source>
        <dbReference type="Google" id="ProtNLM"/>
    </source>
</evidence>